<evidence type="ECO:0000313" key="5">
    <source>
        <dbReference type="EMBL" id="CAM02211.1"/>
    </source>
</evidence>
<dbReference type="PANTHER" id="PTHR11559">
    <property type="entry name" value="CARBOXYLESTERASE"/>
    <property type="match status" value="1"/>
</dbReference>
<evidence type="ECO:0000256" key="3">
    <source>
        <dbReference type="RuleBase" id="RU361235"/>
    </source>
</evidence>
<dbReference type="STRING" id="405948.SACE_2933"/>
<dbReference type="AlphaFoldDB" id="A4FDT6"/>
<dbReference type="GO" id="GO:0016787">
    <property type="term" value="F:hydrolase activity"/>
    <property type="evidence" value="ECO:0007669"/>
    <property type="project" value="UniProtKB-KW"/>
</dbReference>
<dbReference type="InterPro" id="IPR050309">
    <property type="entry name" value="Type-B_Carboxylest/Lipase"/>
</dbReference>
<evidence type="ECO:0000313" key="6">
    <source>
        <dbReference type="Proteomes" id="UP000006728"/>
    </source>
</evidence>
<keyword evidence="2 3" id="KW-0378">Hydrolase</keyword>
<evidence type="ECO:0000256" key="1">
    <source>
        <dbReference type="ARBA" id="ARBA00005964"/>
    </source>
</evidence>
<comment type="similarity">
    <text evidence="1 3">Belongs to the type-B carboxylesterase/lipase family.</text>
</comment>
<dbReference type="EMBL" id="AM420293">
    <property type="protein sequence ID" value="CAM02211.1"/>
    <property type="molecule type" value="Genomic_DNA"/>
</dbReference>
<dbReference type="InterPro" id="IPR002018">
    <property type="entry name" value="CarbesteraseB"/>
</dbReference>
<dbReference type="ESTHER" id="sacen-a4fdt6">
    <property type="family name" value="Carb_B_Bacteria"/>
</dbReference>
<dbReference type="SUPFAM" id="SSF53474">
    <property type="entry name" value="alpha/beta-Hydrolases"/>
    <property type="match status" value="1"/>
</dbReference>
<proteinExistence type="inferred from homology"/>
<organism evidence="5 6">
    <name type="scientific">Saccharopolyspora erythraea (strain ATCC 11635 / DSM 40517 / JCM 4748 / NBRC 13426 / NCIMB 8594 / NRRL 2338)</name>
    <dbReference type="NCBI Taxonomy" id="405948"/>
    <lineage>
        <taxon>Bacteria</taxon>
        <taxon>Bacillati</taxon>
        <taxon>Actinomycetota</taxon>
        <taxon>Actinomycetes</taxon>
        <taxon>Pseudonocardiales</taxon>
        <taxon>Pseudonocardiaceae</taxon>
        <taxon>Saccharopolyspora</taxon>
    </lineage>
</organism>
<accession>A4FDT6</accession>
<reference evidence="5 6" key="1">
    <citation type="journal article" date="2007" name="Nat. Biotechnol.">
        <title>Complete genome sequence of the erythromycin-producing bacterium Saccharopolyspora erythraea NRRL23338.</title>
        <authorList>
            <person name="Oliynyk M."/>
            <person name="Samborskyy M."/>
            <person name="Lester J.B."/>
            <person name="Mironenko T."/>
            <person name="Scott N."/>
            <person name="Dickens S."/>
            <person name="Haydock S.F."/>
            <person name="Leadlay P.F."/>
        </authorList>
    </citation>
    <scope>NUCLEOTIDE SEQUENCE [LARGE SCALE GENOMIC DNA]</scope>
    <source>
        <strain evidence="6">ATCC 11635 / DSM 40517 / JCM 4748 / NBRC 13426 / NCIMB 8594 / NRRL 2338</strain>
    </source>
</reference>
<dbReference type="Gene3D" id="3.40.50.1820">
    <property type="entry name" value="alpha/beta hydrolase"/>
    <property type="match status" value="1"/>
</dbReference>
<evidence type="ECO:0000259" key="4">
    <source>
        <dbReference type="Pfam" id="PF00135"/>
    </source>
</evidence>
<keyword evidence="6" id="KW-1185">Reference proteome</keyword>
<name>A4FDT6_SACEN</name>
<sequence length="486" mass="51150">MDVIVRTGSGRVRGFSAGDVSVFKGIPYAAPLDGPARFQAPLPAPSWEGVRDSTAFSASVPQEAAPMPGQVSPWKPGDSTECLTVNVWSPDVGARGLPVLVWIHGGMFMHGSSASPAYDGAALAREGVVFVSLNYRVGYEGFGWVADAPANRGLLDQIAALRWVRDNIAGFGGDPGNVTVAGQSAGGSSVVALVSSPAARGLLRRGIAQSVGGLFVPEAEARAVAEMVTDQLGVSPTAAELGSLPSEAIHGAQSAPSAAMTADPSAWTNSHTPYAPMFGDDVLERRPWEALRAGAGREIDLIAGFTRDECRVFAAGLDLSGSDPVAVARGMRLAPEALPRYRAAHPGISDAGLHELMLTDSLFRMPTLWCAEGHAEAGGKTYLYEFAWPAPVLDGAYGACHSIDVPFLFGVLDDEIGRPLLGDPAPAGFEVLSAQLRRAWTSFAASGDPGWPEFGTDWRLARSWNVPLEVVSDPAGESRRIWREHA</sequence>
<feature type="domain" description="Carboxylesterase type B" evidence="4">
    <location>
        <begin position="357"/>
        <end position="459"/>
    </location>
</feature>
<dbReference type="InterPro" id="IPR029058">
    <property type="entry name" value="AB_hydrolase_fold"/>
</dbReference>
<dbReference type="Pfam" id="PF00135">
    <property type="entry name" value="COesterase"/>
    <property type="match status" value="2"/>
</dbReference>
<dbReference type="EC" id="3.1.1.-" evidence="3"/>
<dbReference type="eggNOG" id="COG2272">
    <property type="taxonomic scope" value="Bacteria"/>
</dbReference>
<protein>
    <recommendedName>
        <fullName evidence="3">Carboxylic ester hydrolase</fullName>
        <ecNumber evidence="3">3.1.1.-</ecNumber>
    </recommendedName>
</protein>
<gene>
    <name evidence="5" type="primary">pnbA</name>
    <name evidence="5" type="ordered locus">SACE_2933</name>
</gene>
<dbReference type="HOGENOM" id="CLU_006586_16_3_11"/>
<dbReference type="PROSITE" id="PS00122">
    <property type="entry name" value="CARBOXYLESTERASE_B_1"/>
    <property type="match status" value="1"/>
</dbReference>
<dbReference type="KEGG" id="sen:SACE_2933"/>
<dbReference type="Proteomes" id="UP000006728">
    <property type="component" value="Chromosome"/>
</dbReference>
<evidence type="ECO:0000256" key="2">
    <source>
        <dbReference type="ARBA" id="ARBA00022801"/>
    </source>
</evidence>
<feature type="domain" description="Carboxylesterase type B" evidence="4">
    <location>
        <begin position="3"/>
        <end position="315"/>
    </location>
</feature>
<dbReference type="InterPro" id="IPR019826">
    <property type="entry name" value="Carboxylesterase_B_AS"/>
</dbReference>
<dbReference type="OrthoDB" id="4308422at2"/>